<evidence type="ECO:0000313" key="9">
    <source>
        <dbReference type="EMBL" id="ADN12614.1"/>
    </source>
</evidence>
<dbReference type="eggNOG" id="COG0654">
    <property type="taxonomic scope" value="Bacteria"/>
</dbReference>
<evidence type="ECO:0000256" key="5">
    <source>
        <dbReference type="ARBA" id="ARBA00023002"/>
    </source>
</evidence>
<dbReference type="Gene3D" id="3.50.50.60">
    <property type="entry name" value="FAD/NAD(P)-binding domain"/>
    <property type="match status" value="1"/>
</dbReference>
<dbReference type="InterPro" id="IPR036188">
    <property type="entry name" value="FAD/NAD-bd_sf"/>
</dbReference>
<dbReference type="EMBL" id="CP002198">
    <property type="protein sequence ID" value="ADN12614.1"/>
    <property type="molecule type" value="Genomic_DNA"/>
</dbReference>
<accession>E0U9C2</accession>
<feature type="transmembrane region" description="Helical" evidence="7">
    <location>
        <begin position="6"/>
        <end position="28"/>
    </location>
</feature>
<dbReference type="PANTHER" id="PTHR46028:SF2">
    <property type="entry name" value="KYNURENINE 3-MONOOXYGENASE"/>
    <property type="match status" value="1"/>
</dbReference>
<dbReference type="SUPFAM" id="SSF51905">
    <property type="entry name" value="FAD/NAD(P)-binding domain"/>
    <property type="match status" value="1"/>
</dbReference>
<dbReference type="PANTHER" id="PTHR46028">
    <property type="entry name" value="KYNURENINE 3-MONOOXYGENASE"/>
    <property type="match status" value="1"/>
</dbReference>
<keyword evidence="10" id="KW-1185">Reference proteome</keyword>
<organism evidence="9 10">
    <name type="scientific">Gloeothece verrucosa (strain PCC 7822)</name>
    <name type="common">Cyanothece sp. (strain PCC 7822)</name>
    <dbReference type="NCBI Taxonomy" id="497965"/>
    <lineage>
        <taxon>Bacteria</taxon>
        <taxon>Bacillati</taxon>
        <taxon>Cyanobacteriota</taxon>
        <taxon>Cyanophyceae</taxon>
        <taxon>Oscillatoriophycideae</taxon>
        <taxon>Chroococcales</taxon>
        <taxon>Aphanothecaceae</taxon>
        <taxon>Gloeothece</taxon>
        <taxon>Gloeothece verrucosa</taxon>
    </lineage>
</organism>
<keyword evidence="4" id="KW-0521">NADP</keyword>
<evidence type="ECO:0000256" key="7">
    <source>
        <dbReference type="SAM" id="Phobius"/>
    </source>
</evidence>
<evidence type="ECO:0000256" key="3">
    <source>
        <dbReference type="ARBA" id="ARBA00022827"/>
    </source>
</evidence>
<dbReference type="Pfam" id="PF01494">
    <property type="entry name" value="FAD_binding_3"/>
    <property type="match status" value="1"/>
</dbReference>
<proteinExistence type="predicted"/>
<keyword evidence="6 9" id="KW-0503">Monooxygenase</keyword>
<evidence type="ECO:0000313" key="10">
    <source>
        <dbReference type="Proteomes" id="UP000008206"/>
    </source>
</evidence>
<comment type="cofactor">
    <cofactor evidence="1">
        <name>FAD</name>
        <dbReference type="ChEBI" id="CHEBI:57692"/>
    </cofactor>
</comment>
<keyword evidence="7" id="KW-0472">Membrane</keyword>
<feature type="domain" description="FAD-binding" evidence="8">
    <location>
        <begin position="9"/>
        <end position="332"/>
    </location>
</feature>
<evidence type="ECO:0000256" key="4">
    <source>
        <dbReference type="ARBA" id="ARBA00022857"/>
    </source>
</evidence>
<dbReference type="InterPro" id="IPR002938">
    <property type="entry name" value="FAD-bd"/>
</dbReference>
<keyword evidence="3" id="KW-0274">FAD</keyword>
<dbReference type="PRINTS" id="PR00420">
    <property type="entry name" value="RNGMNOXGNASE"/>
</dbReference>
<dbReference type="STRING" id="497965.Cyan7822_0577"/>
<evidence type="ECO:0000259" key="8">
    <source>
        <dbReference type="Pfam" id="PF01494"/>
    </source>
</evidence>
<dbReference type="KEGG" id="cyj:Cyan7822_0577"/>
<evidence type="ECO:0000256" key="2">
    <source>
        <dbReference type="ARBA" id="ARBA00022630"/>
    </source>
</evidence>
<reference evidence="10" key="1">
    <citation type="journal article" date="2011" name="MBio">
        <title>Novel metabolic attributes of the genus Cyanothece, comprising a group of unicellular nitrogen-fixing Cyanobacteria.</title>
        <authorList>
            <person name="Bandyopadhyay A."/>
            <person name="Elvitigala T."/>
            <person name="Welsh E."/>
            <person name="Stockel J."/>
            <person name="Liberton M."/>
            <person name="Min H."/>
            <person name="Sherman L.A."/>
            <person name="Pakrasi H.B."/>
        </authorList>
    </citation>
    <scope>NUCLEOTIDE SEQUENCE [LARGE SCALE GENOMIC DNA]</scope>
    <source>
        <strain evidence="10">PCC 7822</strain>
    </source>
</reference>
<dbReference type="GO" id="GO:0004502">
    <property type="term" value="F:kynurenine 3-monooxygenase activity"/>
    <property type="evidence" value="ECO:0007669"/>
    <property type="project" value="UniProtKB-EC"/>
</dbReference>
<dbReference type="HOGENOM" id="CLU_023210_0_1_3"/>
<gene>
    <name evidence="9" type="ordered locus">Cyan7822_0577</name>
</gene>
<keyword evidence="7" id="KW-0812">Transmembrane</keyword>
<evidence type="ECO:0000256" key="6">
    <source>
        <dbReference type="ARBA" id="ARBA00023033"/>
    </source>
</evidence>
<dbReference type="EC" id="1.14.13.9" evidence="9"/>
<keyword evidence="7" id="KW-1133">Transmembrane helix</keyword>
<name>E0U9C2_GLOV7</name>
<keyword evidence="2" id="KW-0285">Flavoprotein</keyword>
<evidence type="ECO:0000256" key="1">
    <source>
        <dbReference type="ARBA" id="ARBA00001974"/>
    </source>
</evidence>
<protein>
    <submittedName>
        <fullName evidence="9">Kynurenine 3-monooxygenase</fullName>
        <ecNumber evidence="9">1.14.13.9</ecNumber>
    </submittedName>
</protein>
<sequence length="436" mass="49844">MIYLAIMTTKVIIVGAGPAGLLLAHYLLRRGNYQISIYERRSDPTHVSFSNDRTFPIALSERAKKAIRSIPGLEERVLSQGTFITGSLSHQKNGKVRRNTRKKPLLMMDRFGLVNTLLQELIKKNQNQSLKLYFNCQCTQVNLQEKTLEFTREDGEKFTDNYDLLIGADGANSAVRNAFINSENEPFECELSYVKDVYKTLFIHRNNEQGELNLEAGKIHNWGSGESLRIILVPQAKKALNGVIIYEAKNNLLENFSTKEDILKFFADYFPELSKILPEEEAKALLNRPISRVLTVHCNRYHQGNNVLIIGDAAHSVSPSLGQGCNSALEDVEIFNNLLDEMGDNWSQAVPEFTRRRVTDAQALRELSNYVFPRGNKKLFFEFFLRLNIGRFFHKILPNFFPPVFTDQIWESSVSYSEILQSCQGWVTKVKKAYRS</sequence>
<dbReference type="GO" id="GO:0070189">
    <property type="term" value="P:kynurenine metabolic process"/>
    <property type="evidence" value="ECO:0007669"/>
    <property type="project" value="TreeGrafter"/>
</dbReference>
<dbReference type="AlphaFoldDB" id="E0U9C2"/>
<dbReference type="GO" id="GO:0071949">
    <property type="term" value="F:FAD binding"/>
    <property type="evidence" value="ECO:0007669"/>
    <property type="project" value="InterPro"/>
</dbReference>
<dbReference type="Proteomes" id="UP000008206">
    <property type="component" value="Chromosome"/>
</dbReference>
<keyword evidence="5 9" id="KW-0560">Oxidoreductase</keyword>